<dbReference type="GO" id="GO:0003723">
    <property type="term" value="F:RNA binding"/>
    <property type="evidence" value="ECO:0007669"/>
    <property type="project" value="InterPro"/>
</dbReference>
<dbReference type="CDD" id="cd20398">
    <property type="entry name" value="Tudor_SMN"/>
    <property type="match status" value="1"/>
</dbReference>
<dbReference type="OrthoDB" id="197400at2759"/>
<dbReference type="Gene3D" id="3.40.190.10">
    <property type="entry name" value="Periplasmic binding protein-like II"/>
    <property type="match status" value="1"/>
</dbReference>
<evidence type="ECO:0000313" key="12">
    <source>
        <dbReference type="Proteomes" id="UP000245119"/>
    </source>
</evidence>
<keyword evidence="12" id="KW-1185">Reference proteome</keyword>
<keyword evidence="4" id="KW-0963">Cytoplasm</keyword>
<comment type="similarity">
    <text evidence="3">Belongs to the SMN family.</text>
</comment>
<evidence type="ECO:0000256" key="9">
    <source>
        <dbReference type="SAM" id="MobiDB-lite"/>
    </source>
</evidence>
<feature type="region of interest" description="Disordered" evidence="9">
    <location>
        <begin position="122"/>
        <end position="183"/>
    </location>
</feature>
<dbReference type="InterPro" id="IPR010304">
    <property type="entry name" value="SMN_Tudor"/>
</dbReference>
<dbReference type="Proteomes" id="UP000245119">
    <property type="component" value="Linkage Group LG13"/>
</dbReference>
<dbReference type="GO" id="GO:0015030">
    <property type="term" value="C:Cajal body"/>
    <property type="evidence" value="ECO:0007669"/>
    <property type="project" value="UniProtKB-SubCell"/>
</dbReference>
<organism evidence="11 12">
    <name type="scientific">Pomacea canaliculata</name>
    <name type="common">Golden apple snail</name>
    <dbReference type="NCBI Taxonomy" id="400727"/>
    <lineage>
        <taxon>Eukaryota</taxon>
        <taxon>Metazoa</taxon>
        <taxon>Spiralia</taxon>
        <taxon>Lophotrochozoa</taxon>
        <taxon>Mollusca</taxon>
        <taxon>Gastropoda</taxon>
        <taxon>Caenogastropoda</taxon>
        <taxon>Architaenioglossa</taxon>
        <taxon>Ampullarioidea</taxon>
        <taxon>Ampullariidae</taxon>
        <taxon>Pomacea</taxon>
    </lineage>
</organism>
<feature type="compositionally biased region" description="Polar residues" evidence="9">
    <location>
        <begin position="160"/>
        <end position="170"/>
    </location>
</feature>
<name>A0A2T7NGH2_POMCA</name>
<dbReference type="PROSITE" id="PS50304">
    <property type="entry name" value="TUDOR"/>
    <property type="match status" value="1"/>
</dbReference>
<dbReference type="PANTHER" id="PTHR39267:SF1">
    <property type="entry name" value="SURVIVAL MOTOR NEURON PROTEIN"/>
    <property type="match status" value="1"/>
</dbReference>
<dbReference type="CDD" id="cd22852">
    <property type="entry name" value="SMN_C"/>
    <property type="match status" value="1"/>
</dbReference>
<accession>A0A2T7NGH2</accession>
<dbReference type="Pfam" id="PF20636">
    <property type="entry name" value="SMN_G2-BD"/>
    <property type="match status" value="1"/>
</dbReference>
<dbReference type="GO" id="GO:0008380">
    <property type="term" value="P:RNA splicing"/>
    <property type="evidence" value="ECO:0007669"/>
    <property type="project" value="UniProtKB-KW"/>
</dbReference>
<evidence type="ECO:0000256" key="3">
    <source>
        <dbReference type="ARBA" id="ARBA00005371"/>
    </source>
</evidence>
<dbReference type="Pfam" id="PF06003">
    <property type="entry name" value="SMN_Tudor"/>
    <property type="match status" value="1"/>
</dbReference>
<evidence type="ECO:0000256" key="1">
    <source>
        <dbReference type="ARBA" id="ARBA00004216"/>
    </source>
</evidence>
<dbReference type="InterPro" id="IPR047313">
    <property type="entry name" value="SMN_C"/>
</dbReference>
<evidence type="ECO:0000256" key="5">
    <source>
        <dbReference type="ARBA" id="ARBA00022664"/>
    </source>
</evidence>
<dbReference type="SUPFAM" id="SSF63748">
    <property type="entry name" value="Tudor/PWWP/MBT"/>
    <property type="match status" value="1"/>
</dbReference>
<dbReference type="CDD" id="cd22851">
    <property type="entry name" value="SMN_N"/>
    <property type="match status" value="1"/>
</dbReference>
<dbReference type="EMBL" id="PZQS01000013">
    <property type="protein sequence ID" value="PVD20256.1"/>
    <property type="molecule type" value="Genomic_DNA"/>
</dbReference>
<dbReference type="GO" id="GO:0097504">
    <property type="term" value="C:Gemini of Cajal bodies"/>
    <property type="evidence" value="ECO:0007669"/>
    <property type="project" value="UniProtKB-SubCell"/>
</dbReference>
<dbReference type="InterPro" id="IPR049481">
    <property type="entry name" value="SMN_G2-BD"/>
</dbReference>
<gene>
    <name evidence="11" type="ORF">C0Q70_20753</name>
</gene>
<evidence type="ECO:0000256" key="6">
    <source>
        <dbReference type="ARBA" id="ARBA00023187"/>
    </source>
</evidence>
<evidence type="ECO:0000256" key="8">
    <source>
        <dbReference type="ARBA" id="ARBA00034695"/>
    </source>
</evidence>
<comment type="caution">
    <text evidence="11">The sequence shown here is derived from an EMBL/GenBank/DDBJ whole genome shotgun (WGS) entry which is preliminary data.</text>
</comment>
<evidence type="ECO:0000313" key="11">
    <source>
        <dbReference type="EMBL" id="PVD20256.1"/>
    </source>
</evidence>
<dbReference type="Gene3D" id="2.30.30.140">
    <property type="match status" value="1"/>
</dbReference>
<comment type="subcellular location">
    <subcellularLocation>
        <location evidence="1">Cytoplasm</location>
        <location evidence="1">Myofibril</location>
        <location evidence="1">Sarcomere</location>
        <location evidence="1">Z line</location>
    </subcellularLocation>
    <subcellularLocation>
        <location evidence="2">Nucleus</location>
        <location evidence="2">Cajal body</location>
    </subcellularLocation>
    <subcellularLocation>
        <location evidence="8">Nucleus</location>
        <location evidence="8">Gem</location>
    </subcellularLocation>
</comment>
<reference evidence="11 12" key="1">
    <citation type="submission" date="2018-04" db="EMBL/GenBank/DDBJ databases">
        <title>The genome of golden apple snail Pomacea canaliculata provides insight into stress tolerance and invasive adaptation.</title>
        <authorList>
            <person name="Liu C."/>
            <person name="Liu B."/>
            <person name="Ren Y."/>
            <person name="Zhang Y."/>
            <person name="Wang H."/>
            <person name="Li S."/>
            <person name="Jiang F."/>
            <person name="Yin L."/>
            <person name="Zhang G."/>
            <person name="Qian W."/>
            <person name="Fan W."/>
        </authorList>
    </citation>
    <scope>NUCLEOTIDE SEQUENCE [LARGE SCALE GENOMIC DNA]</scope>
    <source>
        <strain evidence="11">SZHN2017</strain>
        <tissue evidence="11">Muscle</tissue>
    </source>
</reference>
<dbReference type="GO" id="GO:0006397">
    <property type="term" value="P:mRNA processing"/>
    <property type="evidence" value="ECO:0007669"/>
    <property type="project" value="UniProtKB-KW"/>
</dbReference>
<protein>
    <recommendedName>
        <fullName evidence="10">Tudor domain-containing protein</fullName>
    </recommendedName>
</protein>
<dbReference type="InterPro" id="IPR047298">
    <property type="entry name" value="Tudor_SMN_eumet"/>
</dbReference>
<keyword evidence="5" id="KW-0507">mRNA processing</keyword>
<dbReference type="SMART" id="SM00333">
    <property type="entry name" value="TUDOR"/>
    <property type="match status" value="1"/>
</dbReference>
<proteinExistence type="inferred from homology"/>
<keyword evidence="7" id="KW-0539">Nucleus</keyword>
<keyword evidence="6" id="KW-0508">mRNA splicing</keyword>
<evidence type="ECO:0000256" key="2">
    <source>
        <dbReference type="ARBA" id="ARBA00004408"/>
    </source>
</evidence>
<dbReference type="GO" id="GO:0030018">
    <property type="term" value="C:Z disc"/>
    <property type="evidence" value="ECO:0007669"/>
    <property type="project" value="UniProtKB-SubCell"/>
</dbReference>
<feature type="domain" description="Tudor" evidence="10">
    <location>
        <begin position="76"/>
        <end position="136"/>
    </location>
</feature>
<dbReference type="InterPro" id="IPR040424">
    <property type="entry name" value="Smn1"/>
</dbReference>
<evidence type="ECO:0000259" key="10">
    <source>
        <dbReference type="PROSITE" id="PS50304"/>
    </source>
</evidence>
<dbReference type="Pfam" id="PF20635">
    <property type="entry name" value="SMN_YG-box"/>
    <property type="match status" value="1"/>
</dbReference>
<dbReference type="InterPro" id="IPR002999">
    <property type="entry name" value="Tudor"/>
</dbReference>
<evidence type="ECO:0000256" key="7">
    <source>
        <dbReference type="ARBA" id="ARBA00023242"/>
    </source>
</evidence>
<dbReference type="STRING" id="400727.A0A2T7NGH2"/>
<dbReference type="PANTHER" id="PTHR39267">
    <property type="entry name" value="SURVIVAL MOTOR NEURON-LIKE PROTEIN 1"/>
    <property type="match status" value="1"/>
</dbReference>
<dbReference type="AlphaFoldDB" id="A0A2T7NGH2"/>
<sequence>MHLKLWDLFWQEDCDSDIWDDTALIAAYDAAVAPLKAKLAERTGDTSLLDVHKAQMQTHQKKKKKKKKSRKKQVNGWAVGDYCQAVYTQDGEVYEARIISINAEHRTCVVRYLGYGNEEEQSLEDLIPSSSSGSKKHRPKHHENNTVSASETDSMDTSRHSACSNRGTKSGKQDSASHKSAHTSSNVWNWPGFSHLGSSNLPPAPPMFPGVPPFGPFGGFSHPAFGGGCASSVPPMMVPPPPPPMLQDVVEDENEALCSMLLAWYMSGYHTGYYQGLRYCKHDYTASASSASMTHR</sequence>
<evidence type="ECO:0000256" key="4">
    <source>
        <dbReference type="ARBA" id="ARBA00022490"/>
    </source>
</evidence>